<name>A0A0M8PAN3_9EURO</name>
<dbReference type="EMBL" id="LHQQ01000021">
    <property type="protein sequence ID" value="KOS47007.1"/>
    <property type="molecule type" value="Genomic_DNA"/>
</dbReference>
<dbReference type="AlphaFoldDB" id="A0A0M8PAN3"/>
<evidence type="ECO:0000313" key="2">
    <source>
        <dbReference type="Proteomes" id="UP000037696"/>
    </source>
</evidence>
<dbReference type="Proteomes" id="UP000037696">
    <property type="component" value="Unassembled WGS sequence"/>
</dbReference>
<comment type="caution">
    <text evidence="1">The sequence shown here is derived from an EMBL/GenBank/DDBJ whole genome shotgun (WGS) entry which is preliminary data.</text>
</comment>
<keyword evidence="2" id="KW-1185">Reference proteome</keyword>
<reference evidence="1 2" key="1">
    <citation type="submission" date="2015-08" db="EMBL/GenBank/DDBJ databases">
        <title>Genome sequencing of Penicillium nordicum.</title>
        <authorList>
            <person name="Nguyen H.D."/>
            <person name="Seifert K.A."/>
        </authorList>
    </citation>
    <scope>NUCLEOTIDE SEQUENCE [LARGE SCALE GENOMIC DNA]</scope>
    <source>
        <strain evidence="1 2">DAOMC 185683</strain>
    </source>
</reference>
<proteinExistence type="predicted"/>
<sequence length="111" mass="11852">MYADGETAQADVCVSLPHATNISTLLSNGGRDTSQLLSMRGNPTMAIAITGPGPIPYIHRFVQAVASIVYSQYSWLACCCKGNDYHQIPETVDSSSLLSLRDLVHGVSKAP</sequence>
<gene>
    <name evidence="1" type="ORF">ACN38_g2023</name>
</gene>
<protein>
    <submittedName>
        <fullName evidence="1">Uncharacterized protein</fullName>
    </submittedName>
</protein>
<organism evidence="1 2">
    <name type="scientific">Penicillium nordicum</name>
    <dbReference type="NCBI Taxonomy" id="229535"/>
    <lineage>
        <taxon>Eukaryota</taxon>
        <taxon>Fungi</taxon>
        <taxon>Dikarya</taxon>
        <taxon>Ascomycota</taxon>
        <taxon>Pezizomycotina</taxon>
        <taxon>Eurotiomycetes</taxon>
        <taxon>Eurotiomycetidae</taxon>
        <taxon>Eurotiales</taxon>
        <taxon>Aspergillaceae</taxon>
        <taxon>Penicillium</taxon>
    </lineage>
</organism>
<accession>A0A0M8PAN3</accession>
<evidence type="ECO:0000313" key="1">
    <source>
        <dbReference type="EMBL" id="KOS47007.1"/>
    </source>
</evidence>